<dbReference type="PRINTS" id="PR00344">
    <property type="entry name" value="BCTRLSENSOR"/>
</dbReference>
<evidence type="ECO:0000313" key="17">
    <source>
        <dbReference type="Proteomes" id="UP000632125"/>
    </source>
</evidence>
<feature type="domain" description="HAMP" evidence="15">
    <location>
        <begin position="309"/>
        <end position="361"/>
    </location>
</feature>
<evidence type="ECO:0000256" key="5">
    <source>
        <dbReference type="ARBA" id="ARBA00022553"/>
    </source>
</evidence>
<evidence type="ECO:0000256" key="12">
    <source>
        <dbReference type="SAM" id="Coils"/>
    </source>
</evidence>
<dbReference type="Pfam" id="PF02518">
    <property type="entry name" value="HATPase_c"/>
    <property type="match status" value="1"/>
</dbReference>
<dbReference type="Pfam" id="PF00672">
    <property type="entry name" value="HAMP"/>
    <property type="match status" value="1"/>
</dbReference>
<keyword evidence="13" id="KW-1133">Transmembrane helix</keyword>
<proteinExistence type="predicted"/>
<dbReference type="InterPro" id="IPR010559">
    <property type="entry name" value="Sig_transdc_His_kin_internal"/>
</dbReference>
<keyword evidence="4" id="KW-1003">Cell membrane</keyword>
<evidence type="ECO:0000256" key="8">
    <source>
        <dbReference type="ARBA" id="ARBA00022777"/>
    </source>
</evidence>
<gene>
    <name evidence="16" type="ORF">IDH41_19820</name>
</gene>
<dbReference type="InterPro" id="IPR003594">
    <property type="entry name" value="HATPase_dom"/>
</dbReference>
<dbReference type="GO" id="GO:0005886">
    <property type="term" value="C:plasma membrane"/>
    <property type="evidence" value="ECO:0007669"/>
    <property type="project" value="UniProtKB-SubCell"/>
</dbReference>
<dbReference type="GO" id="GO:0000155">
    <property type="term" value="F:phosphorelay sensor kinase activity"/>
    <property type="evidence" value="ECO:0007669"/>
    <property type="project" value="InterPro"/>
</dbReference>
<protein>
    <recommendedName>
        <fullName evidence="3">histidine kinase</fullName>
        <ecNumber evidence="3">2.7.13.3</ecNumber>
    </recommendedName>
</protein>
<name>A0A927CRZ9_9BACL</name>
<dbReference type="PROSITE" id="PS50109">
    <property type="entry name" value="HIS_KIN"/>
    <property type="match status" value="1"/>
</dbReference>
<comment type="catalytic activity">
    <reaction evidence="1">
        <text>ATP + protein L-histidine = ADP + protein N-phospho-L-histidine.</text>
        <dbReference type="EC" id="2.7.13.3"/>
    </reaction>
</comment>
<dbReference type="PROSITE" id="PS50885">
    <property type="entry name" value="HAMP"/>
    <property type="match status" value="1"/>
</dbReference>
<dbReference type="EMBL" id="JACXIY010000024">
    <property type="protein sequence ID" value="MBD2870836.1"/>
    <property type="molecule type" value="Genomic_DNA"/>
</dbReference>
<evidence type="ECO:0000259" key="15">
    <source>
        <dbReference type="PROSITE" id="PS50885"/>
    </source>
</evidence>
<keyword evidence="5" id="KW-0597">Phosphoprotein</keyword>
<dbReference type="InterPro" id="IPR004358">
    <property type="entry name" value="Sig_transdc_His_kin-like_C"/>
</dbReference>
<reference evidence="16" key="1">
    <citation type="submission" date="2020-09" db="EMBL/GenBank/DDBJ databases">
        <title>A novel bacterium of genus Paenibacillus, isolated from South China Sea.</title>
        <authorList>
            <person name="Huang H."/>
            <person name="Mo K."/>
            <person name="Hu Y."/>
        </authorList>
    </citation>
    <scope>NUCLEOTIDE SEQUENCE</scope>
    <source>
        <strain evidence="16">IB182493</strain>
    </source>
</reference>
<comment type="subcellular location">
    <subcellularLocation>
        <location evidence="2">Cell membrane</location>
        <topology evidence="2">Multi-pass membrane protein</topology>
    </subcellularLocation>
</comment>
<dbReference type="GO" id="GO:0005524">
    <property type="term" value="F:ATP binding"/>
    <property type="evidence" value="ECO:0007669"/>
    <property type="project" value="UniProtKB-KW"/>
</dbReference>
<dbReference type="Proteomes" id="UP000632125">
    <property type="component" value="Unassembled WGS sequence"/>
</dbReference>
<keyword evidence="9" id="KW-0067">ATP-binding</keyword>
<feature type="domain" description="Histidine kinase" evidence="14">
    <location>
        <begin position="471"/>
        <end position="578"/>
    </location>
</feature>
<dbReference type="PANTHER" id="PTHR34220:SF7">
    <property type="entry name" value="SENSOR HISTIDINE KINASE YPDA"/>
    <property type="match status" value="1"/>
</dbReference>
<evidence type="ECO:0000256" key="4">
    <source>
        <dbReference type="ARBA" id="ARBA00022475"/>
    </source>
</evidence>
<evidence type="ECO:0000256" key="9">
    <source>
        <dbReference type="ARBA" id="ARBA00022840"/>
    </source>
</evidence>
<dbReference type="InterPro" id="IPR050640">
    <property type="entry name" value="Bact_2-comp_sensor_kinase"/>
</dbReference>
<dbReference type="Gene3D" id="6.10.340.10">
    <property type="match status" value="1"/>
</dbReference>
<dbReference type="InterPro" id="IPR003660">
    <property type="entry name" value="HAMP_dom"/>
</dbReference>
<evidence type="ECO:0000256" key="13">
    <source>
        <dbReference type="SAM" id="Phobius"/>
    </source>
</evidence>
<evidence type="ECO:0000256" key="6">
    <source>
        <dbReference type="ARBA" id="ARBA00022679"/>
    </source>
</evidence>
<evidence type="ECO:0000313" key="16">
    <source>
        <dbReference type="EMBL" id="MBD2870836.1"/>
    </source>
</evidence>
<keyword evidence="6" id="KW-0808">Transferase</keyword>
<dbReference type="RefSeq" id="WP_190864092.1">
    <property type="nucleotide sequence ID" value="NZ_JACXIY010000024.1"/>
</dbReference>
<dbReference type="SMART" id="SM00304">
    <property type="entry name" value="HAMP"/>
    <property type="match status" value="1"/>
</dbReference>
<evidence type="ECO:0000256" key="3">
    <source>
        <dbReference type="ARBA" id="ARBA00012438"/>
    </source>
</evidence>
<dbReference type="PANTHER" id="PTHR34220">
    <property type="entry name" value="SENSOR HISTIDINE KINASE YPDA"/>
    <property type="match status" value="1"/>
</dbReference>
<dbReference type="SUPFAM" id="SSF55874">
    <property type="entry name" value="ATPase domain of HSP90 chaperone/DNA topoisomerase II/histidine kinase"/>
    <property type="match status" value="1"/>
</dbReference>
<dbReference type="CDD" id="cd06225">
    <property type="entry name" value="HAMP"/>
    <property type="match status" value="1"/>
</dbReference>
<evidence type="ECO:0000256" key="11">
    <source>
        <dbReference type="ARBA" id="ARBA00023136"/>
    </source>
</evidence>
<dbReference type="EC" id="2.7.13.3" evidence="3"/>
<organism evidence="16 17">
    <name type="scientific">Paenibacillus arenilitoris</name>
    <dbReference type="NCBI Taxonomy" id="2772299"/>
    <lineage>
        <taxon>Bacteria</taxon>
        <taxon>Bacillati</taxon>
        <taxon>Bacillota</taxon>
        <taxon>Bacilli</taxon>
        <taxon>Bacillales</taxon>
        <taxon>Paenibacillaceae</taxon>
        <taxon>Paenibacillus</taxon>
    </lineage>
</organism>
<sequence length="593" mass="67035">MRMKIRTKIVASTALVVSLSLLLSGLFTYQYVIGIIREQSVKDSRTKLEQISSQIQKMQEQVAKTAEYVITDTELNESLLEAPGMSLEQEYFKKVAIQEKLQRFIALNSTVTNVLIVRGDGEFFSAFSGYDDYYKQYLSQPWFTGLQEKRVQKGFSVPHDSFHLSKMQTGISYVVNYRNELSLTSPHYTLVLDIYYPELKNVFNDSRGDFEQIRLLNQDGAPIVSSPERTAADHTVLIQGGLADPERPYAENDDYIVITNRSMKEGWKQAAIISKEKLFHKINKILVYYIWIIISSLVFTLILILPVIFNITKPISRLVSAMKRVSVGDFNTSIAIRSGDELEILGGGFNRMVSEIKAHMAASLQNEETKQRMQIELLLSQINPHFIYNTLNTLIYLSHAERSRDAAKIALALIGILQDSMKVGDGFSTVSEERSIVERYVDIQQFRYPDRFAVEWDIEEEARDAVIPKMVIQPLVENALFHGICPMDGQGTIRIRTVLEGETLTVSVEDDGVGMDEATWRLKLRSPEAAGTSNQTRGIGLRNIKERIRFLYGPAFGLSVESEPGVGTRVVLKLPFRQWRQAAGGAIPGFDTK</sequence>
<dbReference type="Pfam" id="PF06580">
    <property type="entry name" value="His_kinase"/>
    <property type="match status" value="1"/>
</dbReference>
<keyword evidence="10" id="KW-0902">Two-component regulatory system</keyword>
<evidence type="ECO:0000256" key="2">
    <source>
        <dbReference type="ARBA" id="ARBA00004651"/>
    </source>
</evidence>
<dbReference type="SUPFAM" id="SSF158472">
    <property type="entry name" value="HAMP domain-like"/>
    <property type="match status" value="1"/>
</dbReference>
<accession>A0A927CRZ9</accession>
<keyword evidence="13" id="KW-0812">Transmembrane</keyword>
<dbReference type="InterPro" id="IPR036890">
    <property type="entry name" value="HATPase_C_sf"/>
</dbReference>
<evidence type="ECO:0000256" key="7">
    <source>
        <dbReference type="ARBA" id="ARBA00022741"/>
    </source>
</evidence>
<keyword evidence="11 13" id="KW-0472">Membrane</keyword>
<keyword evidence="12" id="KW-0175">Coiled coil</keyword>
<evidence type="ECO:0000256" key="10">
    <source>
        <dbReference type="ARBA" id="ARBA00023012"/>
    </source>
</evidence>
<feature type="transmembrane region" description="Helical" evidence="13">
    <location>
        <begin position="286"/>
        <end position="309"/>
    </location>
</feature>
<dbReference type="Gene3D" id="3.30.565.10">
    <property type="entry name" value="Histidine kinase-like ATPase, C-terminal domain"/>
    <property type="match status" value="1"/>
</dbReference>
<feature type="coiled-coil region" evidence="12">
    <location>
        <begin position="41"/>
        <end position="68"/>
    </location>
</feature>
<keyword evidence="8 16" id="KW-0418">Kinase</keyword>
<evidence type="ECO:0000259" key="14">
    <source>
        <dbReference type="PROSITE" id="PS50109"/>
    </source>
</evidence>
<dbReference type="SMART" id="SM00387">
    <property type="entry name" value="HATPase_c"/>
    <property type="match status" value="1"/>
</dbReference>
<keyword evidence="17" id="KW-1185">Reference proteome</keyword>
<comment type="caution">
    <text evidence="16">The sequence shown here is derived from an EMBL/GenBank/DDBJ whole genome shotgun (WGS) entry which is preliminary data.</text>
</comment>
<keyword evidence="7" id="KW-0547">Nucleotide-binding</keyword>
<dbReference type="InterPro" id="IPR005467">
    <property type="entry name" value="His_kinase_dom"/>
</dbReference>
<dbReference type="AlphaFoldDB" id="A0A927CRZ9"/>
<evidence type="ECO:0000256" key="1">
    <source>
        <dbReference type="ARBA" id="ARBA00000085"/>
    </source>
</evidence>